<dbReference type="SUPFAM" id="SSF143410">
    <property type="entry name" value="DOPA-like"/>
    <property type="match status" value="1"/>
</dbReference>
<dbReference type="PIRSF" id="PIRSF028139">
    <property type="entry name" value="DOPA-diox_rel_Mll2280"/>
    <property type="match status" value="1"/>
</dbReference>
<keyword evidence="2" id="KW-1185">Reference proteome</keyword>
<dbReference type="PANTHER" id="PTHR36423">
    <property type="entry name" value="AFR070WP"/>
    <property type="match status" value="1"/>
</dbReference>
<dbReference type="Pfam" id="PF08883">
    <property type="entry name" value="DOPA_dioxygen"/>
    <property type="match status" value="1"/>
</dbReference>
<evidence type="ECO:0000313" key="2">
    <source>
        <dbReference type="Proteomes" id="UP000630353"/>
    </source>
</evidence>
<dbReference type="Proteomes" id="UP000630353">
    <property type="component" value="Unassembled WGS sequence"/>
</dbReference>
<sequence length="116" mass="13248">MTEHMTDVIQGWHAHVYFDAATRDAARALYERIPGRFPDAELGRFHERPVGPHPMWSYQIAFKPEQFGEIVPWLTLNRGGLDVFVHPNSGDARADHSAHVMFLGESYPLDLSIFDD</sequence>
<gene>
    <name evidence="1" type="ORF">GCM10017083_40060</name>
</gene>
<dbReference type="RefSeq" id="WP_189992949.1">
    <property type="nucleotide sequence ID" value="NZ_BMZS01000010.1"/>
</dbReference>
<dbReference type="InterPro" id="IPR014980">
    <property type="entry name" value="DOPA_dioxygen"/>
</dbReference>
<comment type="caution">
    <text evidence="1">The sequence shown here is derived from an EMBL/GenBank/DDBJ whole genome shotgun (WGS) entry which is preliminary data.</text>
</comment>
<dbReference type="Gene3D" id="3.30.70.1240">
    <property type="entry name" value="DOPA-like domains"/>
    <property type="match status" value="1"/>
</dbReference>
<protein>
    <submittedName>
        <fullName evidence="1">DOPA 4,5-dioxygenase</fullName>
    </submittedName>
</protein>
<proteinExistence type="predicted"/>
<name>A0A919CR36_9PROT</name>
<dbReference type="EMBL" id="BMZS01000010">
    <property type="protein sequence ID" value="GHD57942.1"/>
    <property type="molecule type" value="Genomic_DNA"/>
</dbReference>
<organism evidence="1 2">
    <name type="scientific">Thalassobaculum fulvum</name>
    <dbReference type="NCBI Taxonomy" id="1633335"/>
    <lineage>
        <taxon>Bacteria</taxon>
        <taxon>Pseudomonadati</taxon>
        <taxon>Pseudomonadota</taxon>
        <taxon>Alphaproteobacteria</taxon>
        <taxon>Rhodospirillales</taxon>
        <taxon>Thalassobaculaceae</taxon>
        <taxon>Thalassobaculum</taxon>
    </lineage>
</organism>
<evidence type="ECO:0000313" key="1">
    <source>
        <dbReference type="EMBL" id="GHD57942.1"/>
    </source>
</evidence>
<dbReference type="AlphaFoldDB" id="A0A919CR36"/>
<accession>A0A919CR36</accession>
<reference evidence="1" key="2">
    <citation type="submission" date="2020-09" db="EMBL/GenBank/DDBJ databases">
        <authorList>
            <person name="Sun Q."/>
            <person name="Kim S."/>
        </authorList>
    </citation>
    <scope>NUCLEOTIDE SEQUENCE</scope>
    <source>
        <strain evidence="1">KCTC 42651</strain>
    </source>
</reference>
<reference evidence="1" key="1">
    <citation type="journal article" date="2014" name="Int. J. Syst. Evol. Microbiol.">
        <title>Complete genome sequence of Corynebacterium casei LMG S-19264T (=DSM 44701T), isolated from a smear-ripened cheese.</title>
        <authorList>
            <consortium name="US DOE Joint Genome Institute (JGI-PGF)"/>
            <person name="Walter F."/>
            <person name="Albersmeier A."/>
            <person name="Kalinowski J."/>
            <person name="Ruckert C."/>
        </authorList>
    </citation>
    <scope>NUCLEOTIDE SEQUENCE</scope>
    <source>
        <strain evidence="1">KCTC 42651</strain>
    </source>
</reference>
<dbReference type="InterPro" id="IPR023389">
    <property type="entry name" value="DOPA-like_sf"/>
</dbReference>
<dbReference type="PANTHER" id="PTHR36423:SF2">
    <property type="entry name" value="AFR070WP"/>
    <property type="match status" value="1"/>
</dbReference>